<keyword evidence="7 10" id="KW-0067">ATP-binding</keyword>
<keyword evidence="8" id="KW-0809">Transit peptide</keyword>
<comment type="function">
    <text evidence="10">Catalyzes the synthesis of gamma-glutamylcysteine (gamma-GC).</text>
</comment>
<dbReference type="Pfam" id="PF04107">
    <property type="entry name" value="GCS2"/>
    <property type="match status" value="1"/>
</dbReference>
<dbReference type="EMBL" id="NRRL01000049">
    <property type="protein sequence ID" value="MBK1669447.1"/>
    <property type="molecule type" value="Genomic_DNA"/>
</dbReference>
<dbReference type="Gene3D" id="3.30.590.20">
    <property type="match status" value="1"/>
</dbReference>
<evidence type="ECO:0000256" key="3">
    <source>
        <dbReference type="ARBA" id="ARBA00011153"/>
    </source>
</evidence>
<keyword evidence="6 10" id="KW-0547">Nucleotide-binding</keyword>
<dbReference type="RefSeq" id="WP_200341780.1">
    <property type="nucleotide sequence ID" value="NZ_NRRL01000049.1"/>
</dbReference>
<protein>
    <recommendedName>
        <fullName evidence="10">Glutamate--cysteine ligase</fullName>
        <ecNumber evidence="10">6.3.2.2</ecNumber>
    </recommendedName>
</protein>
<keyword evidence="9" id="KW-1015">Disulfide bond</keyword>
<comment type="similarity">
    <text evidence="2">Belongs to the carboxylate-amine ligase family. Glutamate--cysteine ligase type 2 subfamily.</text>
</comment>
<dbReference type="InterPro" id="IPR014746">
    <property type="entry name" value="Gln_synth/guanido_kin_cat_dom"/>
</dbReference>
<proteinExistence type="inferred from homology"/>
<comment type="subunit">
    <text evidence="3">Homodimer or monomer when oxidized or reduced, respectively.</text>
</comment>
<dbReference type="PIRSF" id="PIRSF017901">
    <property type="entry name" value="GCL"/>
    <property type="match status" value="1"/>
</dbReference>
<evidence type="ECO:0000313" key="11">
    <source>
        <dbReference type="EMBL" id="MBK1669447.1"/>
    </source>
</evidence>
<evidence type="ECO:0000256" key="8">
    <source>
        <dbReference type="ARBA" id="ARBA00022946"/>
    </source>
</evidence>
<dbReference type="InterPro" id="IPR011556">
    <property type="entry name" value="Glut_cys_lig_pln_type"/>
</dbReference>
<evidence type="ECO:0000256" key="6">
    <source>
        <dbReference type="ARBA" id="ARBA00022741"/>
    </source>
</evidence>
<comment type="similarity">
    <text evidence="10">Belongs to the glutamate--cysteine ligase type 2 family. EgtA subfamily.</text>
</comment>
<name>A0ABS1DG47_9PROT</name>
<comment type="caution">
    <text evidence="11">The sequence shown here is derived from an EMBL/GenBank/DDBJ whole genome shotgun (WGS) entry which is preliminary data.</text>
</comment>
<comment type="catalytic activity">
    <reaction evidence="10">
        <text>L-cysteine + L-glutamate + ATP = gamma-L-glutamyl-L-cysteine + ADP + phosphate + H(+)</text>
        <dbReference type="Rhea" id="RHEA:13285"/>
        <dbReference type="ChEBI" id="CHEBI:15378"/>
        <dbReference type="ChEBI" id="CHEBI:29985"/>
        <dbReference type="ChEBI" id="CHEBI:30616"/>
        <dbReference type="ChEBI" id="CHEBI:35235"/>
        <dbReference type="ChEBI" id="CHEBI:43474"/>
        <dbReference type="ChEBI" id="CHEBI:58173"/>
        <dbReference type="ChEBI" id="CHEBI:456216"/>
        <dbReference type="EC" id="6.3.2.2"/>
    </reaction>
</comment>
<dbReference type="EC" id="6.3.2.2" evidence="10"/>
<dbReference type="SUPFAM" id="SSF55931">
    <property type="entry name" value="Glutamine synthetase/guanido kinase"/>
    <property type="match status" value="1"/>
</dbReference>
<gene>
    <name evidence="11" type="ORF">CKO28_15520</name>
</gene>
<dbReference type="GO" id="GO:0016874">
    <property type="term" value="F:ligase activity"/>
    <property type="evidence" value="ECO:0007669"/>
    <property type="project" value="UniProtKB-KW"/>
</dbReference>
<dbReference type="PANTHER" id="PTHR34378">
    <property type="entry name" value="GLUTAMATE--CYSTEINE LIGASE, CHLOROPLASTIC"/>
    <property type="match status" value="1"/>
</dbReference>
<dbReference type="PANTHER" id="PTHR34378:SF1">
    <property type="entry name" value="GLUTAMATE--CYSTEINE LIGASE, CHLOROPLASTIC"/>
    <property type="match status" value="1"/>
</dbReference>
<organism evidence="11 12">
    <name type="scientific">Rhodovibrio sodomensis</name>
    <dbReference type="NCBI Taxonomy" id="1088"/>
    <lineage>
        <taxon>Bacteria</taxon>
        <taxon>Pseudomonadati</taxon>
        <taxon>Pseudomonadota</taxon>
        <taxon>Alphaproteobacteria</taxon>
        <taxon>Rhodospirillales</taxon>
        <taxon>Rhodovibrionaceae</taxon>
        <taxon>Rhodovibrio</taxon>
    </lineage>
</organism>
<accession>A0ABS1DG47</accession>
<keyword evidence="12" id="KW-1185">Reference proteome</keyword>
<evidence type="ECO:0000256" key="2">
    <source>
        <dbReference type="ARBA" id="ARBA00010253"/>
    </source>
</evidence>
<comment type="pathway">
    <text evidence="1">Sulfur metabolism; glutathione biosynthesis; glutathione from L-cysteine and L-glutamate: step 1/2.</text>
</comment>
<dbReference type="NCBIfam" id="TIGR01436">
    <property type="entry name" value="glu_cys_lig_pln"/>
    <property type="match status" value="1"/>
</dbReference>
<keyword evidence="5" id="KW-0317">Glutathione biosynthesis</keyword>
<dbReference type="InterPro" id="IPR006336">
    <property type="entry name" value="GCS2"/>
</dbReference>
<evidence type="ECO:0000256" key="9">
    <source>
        <dbReference type="ARBA" id="ARBA00023157"/>
    </source>
</evidence>
<evidence type="ECO:0000256" key="4">
    <source>
        <dbReference type="ARBA" id="ARBA00022598"/>
    </source>
</evidence>
<evidence type="ECO:0000256" key="7">
    <source>
        <dbReference type="ARBA" id="ARBA00022840"/>
    </source>
</evidence>
<keyword evidence="4 10" id="KW-0436">Ligase</keyword>
<evidence type="ECO:0000256" key="5">
    <source>
        <dbReference type="ARBA" id="ARBA00022684"/>
    </source>
</evidence>
<reference evidence="11 12" key="1">
    <citation type="journal article" date="2020" name="Microorganisms">
        <title>Osmotic Adaptation and Compatible Solute Biosynthesis of Phototrophic Bacteria as Revealed from Genome Analyses.</title>
        <authorList>
            <person name="Imhoff J.F."/>
            <person name="Rahn T."/>
            <person name="Kunzel S."/>
            <person name="Keller A."/>
            <person name="Neulinger S.C."/>
        </authorList>
    </citation>
    <scope>NUCLEOTIDE SEQUENCE [LARGE SCALE GENOMIC DNA]</scope>
    <source>
        <strain evidence="11 12">DSM 9895</strain>
    </source>
</reference>
<evidence type="ECO:0000313" key="12">
    <source>
        <dbReference type="Proteomes" id="UP001296873"/>
    </source>
</evidence>
<dbReference type="Proteomes" id="UP001296873">
    <property type="component" value="Unassembled WGS sequence"/>
</dbReference>
<evidence type="ECO:0000256" key="10">
    <source>
        <dbReference type="PIRNR" id="PIRNR017901"/>
    </source>
</evidence>
<evidence type="ECO:0000256" key="1">
    <source>
        <dbReference type="ARBA" id="ARBA00005006"/>
    </source>
</evidence>
<sequence>MSAPPTAKGAPIERREQLVQALADGCKPRSDWRIGTEHEKFAYTLDGHRPVPYAAPEGAAGIGNLLEGMTRFGWQRVEENGRVIALKDSAGCNISLEPGGQLELSGAPVRTLHETCREVNQHLAQVKQVAAPLGVGMLGMGFTPDWTRAEMPWMPKQRYSVMGNYMPKVGNLGLDMMLRTCTVQVNLDFADEADMVKKMRVGLALQPVATALFANSPFSEGKPNGFLSYRSHIWTDTDPDRCGMLPFVFEDGFGFERYVEYVLDVPMYFVFRDGTFHDVAGKSFRDFLNGELEGFEGQIPYMSDWSDHLTTLFPEVRLKSYIEMRGADGGPWNVLCALPAFWVGLLYNASALDAAWDLMKDWTVDELMELRAQVPRHGLNARVGGTRVLDLGRAALEIADHGLAARDNTDGIFGQDERQFLTPLKRILDAGETWAEEKLRRYHEKWDQSVDPIYQYYSY</sequence>
<dbReference type="InterPro" id="IPR035434">
    <property type="entry name" value="GCL_bact_plant"/>
</dbReference>